<feature type="domain" description="DUF1540" evidence="1">
    <location>
        <begin position="13"/>
        <end position="55"/>
    </location>
</feature>
<dbReference type="Pfam" id="PF07561">
    <property type="entry name" value="DUF1540"/>
    <property type="match status" value="1"/>
</dbReference>
<dbReference type="InterPro" id="IPR011437">
    <property type="entry name" value="DUF1540"/>
</dbReference>
<name>A0A9D1LXD9_9FIRM</name>
<accession>A0A9D1LXD9</accession>
<organism evidence="2 3">
    <name type="scientific">Candidatus Limousia pullorum</name>
    <dbReference type="NCBI Taxonomy" id="2840860"/>
    <lineage>
        <taxon>Bacteria</taxon>
        <taxon>Bacillati</taxon>
        <taxon>Bacillota</taxon>
        <taxon>Clostridia</taxon>
        <taxon>Eubacteriales</taxon>
        <taxon>Oscillospiraceae</taxon>
        <taxon>Oscillospiraceae incertae sedis</taxon>
        <taxon>Candidatus Limousia</taxon>
    </lineage>
</organism>
<reference evidence="2" key="2">
    <citation type="journal article" date="2021" name="PeerJ">
        <title>Extensive microbial diversity within the chicken gut microbiome revealed by metagenomics and culture.</title>
        <authorList>
            <person name="Gilroy R."/>
            <person name="Ravi A."/>
            <person name="Getino M."/>
            <person name="Pursley I."/>
            <person name="Horton D.L."/>
            <person name="Alikhan N.F."/>
            <person name="Baker D."/>
            <person name="Gharbi K."/>
            <person name="Hall N."/>
            <person name="Watson M."/>
            <person name="Adriaenssens E.M."/>
            <person name="Foster-Nyarko E."/>
            <person name="Jarju S."/>
            <person name="Secka A."/>
            <person name="Antonio M."/>
            <person name="Oren A."/>
            <person name="Chaudhuri R.R."/>
            <person name="La Ragione R."/>
            <person name="Hildebrand F."/>
            <person name="Pallen M.J."/>
        </authorList>
    </citation>
    <scope>NUCLEOTIDE SEQUENCE</scope>
    <source>
        <strain evidence="2">ChiGjej1B1-1684</strain>
    </source>
</reference>
<dbReference type="AlphaFoldDB" id="A0A9D1LXD9"/>
<reference evidence="2" key="1">
    <citation type="submission" date="2020-10" db="EMBL/GenBank/DDBJ databases">
        <authorList>
            <person name="Gilroy R."/>
        </authorList>
    </citation>
    <scope>NUCLEOTIDE SEQUENCE</scope>
    <source>
        <strain evidence="2">ChiGjej1B1-1684</strain>
    </source>
</reference>
<dbReference type="EMBL" id="DVNG01000023">
    <property type="protein sequence ID" value="HIU49712.1"/>
    <property type="molecule type" value="Genomic_DNA"/>
</dbReference>
<dbReference type="Proteomes" id="UP000824118">
    <property type="component" value="Unassembled WGS sequence"/>
</dbReference>
<sequence>MNNNCNCHSNQCIKCTVSNCENHNPSENYCTLNCVTIGTHEANPTQCQCVDCQSFVMKKQK</sequence>
<proteinExistence type="predicted"/>
<protein>
    <submittedName>
        <fullName evidence="2">DUF1540 domain-containing protein</fullName>
    </submittedName>
</protein>
<gene>
    <name evidence="2" type="ORF">IAD22_01695</name>
</gene>
<evidence type="ECO:0000313" key="3">
    <source>
        <dbReference type="Proteomes" id="UP000824118"/>
    </source>
</evidence>
<comment type="caution">
    <text evidence="2">The sequence shown here is derived from an EMBL/GenBank/DDBJ whole genome shotgun (WGS) entry which is preliminary data.</text>
</comment>
<evidence type="ECO:0000259" key="1">
    <source>
        <dbReference type="Pfam" id="PF07561"/>
    </source>
</evidence>
<evidence type="ECO:0000313" key="2">
    <source>
        <dbReference type="EMBL" id="HIU49712.1"/>
    </source>
</evidence>